<name>A0A7R9L455_9ACAR</name>
<keyword evidence="2" id="KW-1185">Reference proteome</keyword>
<sequence length="53" mass="6485">MASNLEANKYRYSQKEYRRLLREEKERHIAEEYLRKRGIHNVEQLFPPAPQPT</sequence>
<accession>A0A7R9L455</accession>
<dbReference type="EMBL" id="OC867620">
    <property type="protein sequence ID" value="CAD7633605.1"/>
    <property type="molecule type" value="Genomic_DNA"/>
</dbReference>
<proteinExistence type="predicted"/>
<evidence type="ECO:0000313" key="2">
    <source>
        <dbReference type="Proteomes" id="UP000759131"/>
    </source>
</evidence>
<protein>
    <submittedName>
        <fullName evidence="1">Uncharacterized protein</fullName>
    </submittedName>
</protein>
<dbReference type="EMBL" id="CAJPIZ010013045">
    <property type="protein sequence ID" value="CAG2114035.1"/>
    <property type="molecule type" value="Genomic_DNA"/>
</dbReference>
<feature type="non-terminal residue" evidence="1">
    <location>
        <position position="1"/>
    </location>
</feature>
<dbReference type="AlphaFoldDB" id="A0A7R9L455"/>
<evidence type="ECO:0000313" key="1">
    <source>
        <dbReference type="EMBL" id="CAD7633605.1"/>
    </source>
</evidence>
<organism evidence="1">
    <name type="scientific">Medioppia subpectinata</name>
    <dbReference type="NCBI Taxonomy" id="1979941"/>
    <lineage>
        <taxon>Eukaryota</taxon>
        <taxon>Metazoa</taxon>
        <taxon>Ecdysozoa</taxon>
        <taxon>Arthropoda</taxon>
        <taxon>Chelicerata</taxon>
        <taxon>Arachnida</taxon>
        <taxon>Acari</taxon>
        <taxon>Acariformes</taxon>
        <taxon>Sarcoptiformes</taxon>
        <taxon>Oribatida</taxon>
        <taxon>Brachypylina</taxon>
        <taxon>Oppioidea</taxon>
        <taxon>Oppiidae</taxon>
        <taxon>Medioppia</taxon>
    </lineage>
</organism>
<gene>
    <name evidence="1" type="ORF">OSB1V03_LOCUS14002</name>
</gene>
<reference evidence="1" key="1">
    <citation type="submission" date="2020-11" db="EMBL/GenBank/DDBJ databases">
        <authorList>
            <person name="Tran Van P."/>
        </authorList>
    </citation>
    <scope>NUCLEOTIDE SEQUENCE</scope>
</reference>
<dbReference type="Proteomes" id="UP000759131">
    <property type="component" value="Unassembled WGS sequence"/>
</dbReference>